<gene>
    <name evidence="1" type="ORF">GCM10023313_37000</name>
</gene>
<keyword evidence="2" id="KW-1185">Reference proteome</keyword>
<reference evidence="2" key="1">
    <citation type="journal article" date="2019" name="Int. J. Syst. Evol. Microbiol.">
        <title>The Global Catalogue of Microorganisms (GCM) 10K type strain sequencing project: providing services to taxonomists for standard genome sequencing and annotation.</title>
        <authorList>
            <consortium name="The Broad Institute Genomics Platform"/>
            <consortium name="The Broad Institute Genome Sequencing Center for Infectious Disease"/>
            <person name="Wu L."/>
            <person name="Ma J."/>
        </authorList>
    </citation>
    <scope>NUCLEOTIDE SEQUENCE [LARGE SCALE GENOMIC DNA]</scope>
    <source>
        <strain evidence="2">JCM 18283</strain>
    </source>
</reference>
<sequence length="127" mass="13952">MEKLADDIFATNGYQKFNSKIGSNNGFDAVYIKGDLSNPTEIIINEAKQMSSIGTIKLNAKTQGGKAAQMSNDWINQTILDMRISPDPAIKNLGEVLNNNLSKITKTVSAVDKSTKEIVILRLTDYK</sequence>
<protein>
    <recommendedName>
        <fullName evidence="3">tRNA nuclease CdiA C-terminal domain-containing protein</fullName>
    </recommendedName>
</protein>
<proteinExistence type="predicted"/>
<comment type="caution">
    <text evidence="1">The sequence shown here is derived from an EMBL/GenBank/DDBJ whole genome shotgun (WGS) entry which is preliminary data.</text>
</comment>
<name>A0ABP9G8X1_9SPHI</name>
<evidence type="ECO:0008006" key="3">
    <source>
        <dbReference type="Google" id="ProtNLM"/>
    </source>
</evidence>
<dbReference type="EMBL" id="BAABJI010000004">
    <property type="protein sequence ID" value="GAA4928908.1"/>
    <property type="molecule type" value="Genomic_DNA"/>
</dbReference>
<dbReference type="RefSeq" id="WP_345333716.1">
    <property type="nucleotide sequence ID" value="NZ_BAABJI010000004.1"/>
</dbReference>
<evidence type="ECO:0000313" key="1">
    <source>
        <dbReference type="EMBL" id="GAA4928908.1"/>
    </source>
</evidence>
<accession>A0ABP9G8X1</accession>
<evidence type="ECO:0000313" key="2">
    <source>
        <dbReference type="Proteomes" id="UP001501436"/>
    </source>
</evidence>
<dbReference type="Proteomes" id="UP001501436">
    <property type="component" value="Unassembled WGS sequence"/>
</dbReference>
<dbReference type="CDD" id="cd20731">
    <property type="entry name" value="PoNe_FilH_TF-like"/>
    <property type="match status" value="1"/>
</dbReference>
<organism evidence="1 2">
    <name type="scientific">Mucilaginibacter defluvii</name>
    <dbReference type="NCBI Taxonomy" id="1196019"/>
    <lineage>
        <taxon>Bacteria</taxon>
        <taxon>Pseudomonadati</taxon>
        <taxon>Bacteroidota</taxon>
        <taxon>Sphingobacteriia</taxon>
        <taxon>Sphingobacteriales</taxon>
        <taxon>Sphingobacteriaceae</taxon>
        <taxon>Mucilaginibacter</taxon>
    </lineage>
</organism>